<dbReference type="EMBL" id="HBHX01009532">
    <property type="protein sequence ID" value="CAE0104630.1"/>
    <property type="molecule type" value="Transcribed_RNA"/>
</dbReference>
<evidence type="ECO:0000313" key="1">
    <source>
        <dbReference type="EMBL" id="CAE0104630.1"/>
    </source>
</evidence>
<organism evidence="1">
    <name type="scientific">Haptolina ericina</name>
    <dbReference type="NCBI Taxonomy" id="156174"/>
    <lineage>
        <taxon>Eukaryota</taxon>
        <taxon>Haptista</taxon>
        <taxon>Haptophyta</taxon>
        <taxon>Prymnesiophyceae</taxon>
        <taxon>Prymnesiales</taxon>
        <taxon>Prymnesiaceae</taxon>
        <taxon>Haptolina</taxon>
    </lineage>
</organism>
<gene>
    <name evidence="1" type="ORF">HERI1096_LOCUS5288</name>
</gene>
<reference evidence="1" key="1">
    <citation type="submission" date="2021-01" db="EMBL/GenBank/DDBJ databases">
        <authorList>
            <person name="Corre E."/>
            <person name="Pelletier E."/>
            <person name="Niang G."/>
            <person name="Scheremetjew M."/>
            <person name="Finn R."/>
            <person name="Kale V."/>
            <person name="Holt S."/>
            <person name="Cochrane G."/>
            <person name="Meng A."/>
            <person name="Brown T."/>
            <person name="Cohen L."/>
        </authorList>
    </citation>
    <scope>NUCLEOTIDE SEQUENCE</scope>
    <source>
        <strain evidence="1">CCMP281</strain>
    </source>
</reference>
<name>A0A7S3ETK8_9EUKA</name>
<protein>
    <recommendedName>
        <fullName evidence="2">Methyltransferase FkbM domain-containing protein</fullName>
    </recommendedName>
</protein>
<dbReference type="AlphaFoldDB" id="A0A7S3ETK8"/>
<accession>A0A7S3ETK8</accession>
<sequence length="106" mass="11737">MRKKIRLHPADVDVLAIDAQGYDAAILQHAFAESPDLFPRVVIFEHSMLSPAVKNATIELLERRGFATDCPIRNGRATCRRPSGQDVYATQTQRGLYMGVPMPGKA</sequence>
<proteinExistence type="predicted"/>
<evidence type="ECO:0008006" key="2">
    <source>
        <dbReference type="Google" id="ProtNLM"/>
    </source>
</evidence>